<dbReference type="PRINTS" id="PR00040">
    <property type="entry name" value="HTHMERR"/>
</dbReference>
<dbReference type="STRING" id="1844972.A7K91_05710"/>
<reference evidence="6 7" key="1">
    <citation type="submission" date="2016-05" db="EMBL/GenBank/DDBJ databases">
        <title>Paenibacillus oryzae. sp. nov., isolated from the rice root.</title>
        <authorList>
            <person name="Zhang J."/>
            <person name="Zhang X."/>
        </authorList>
    </citation>
    <scope>NUCLEOTIDE SEQUENCE [LARGE SCALE GENOMIC DNA]</scope>
    <source>
        <strain evidence="6 7">1DrF-4</strain>
    </source>
</reference>
<keyword evidence="2" id="KW-0805">Transcription regulation</keyword>
<accession>A0A1A5YHC1</accession>
<keyword evidence="3" id="KW-0238">DNA-binding</keyword>
<dbReference type="Pfam" id="PF13411">
    <property type="entry name" value="MerR_1"/>
    <property type="match status" value="1"/>
</dbReference>
<gene>
    <name evidence="6" type="ORF">A7K91_05710</name>
</gene>
<dbReference type="RefSeq" id="WP_068684356.1">
    <property type="nucleotide sequence ID" value="NZ_LYPA01000064.1"/>
</dbReference>
<dbReference type="EMBL" id="LYPA01000064">
    <property type="protein sequence ID" value="OBR65056.1"/>
    <property type="molecule type" value="Genomic_DNA"/>
</dbReference>
<dbReference type="SMART" id="SM00422">
    <property type="entry name" value="HTH_MERR"/>
    <property type="match status" value="1"/>
</dbReference>
<dbReference type="OrthoDB" id="1894615at2"/>
<dbReference type="PANTHER" id="PTHR30204:SF69">
    <property type="entry name" value="MERR-FAMILY TRANSCRIPTIONAL REGULATOR"/>
    <property type="match status" value="1"/>
</dbReference>
<feature type="domain" description="HTH merR-type" evidence="5">
    <location>
        <begin position="5"/>
        <end position="73"/>
    </location>
</feature>
<dbReference type="AlphaFoldDB" id="A0A1A5YHC1"/>
<keyword evidence="7" id="KW-1185">Reference proteome</keyword>
<protein>
    <recommendedName>
        <fullName evidence="5">HTH merR-type domain-containing protein</fullName>
    </recommendedName>
</protein>
<evidence type="ECO:0000313" key="7">
    <source>
        <dbReference type="Proteomes" id="UP000092024"/>
    </source>
</evidence>
<dbReference type="Proteomes" id="UP000092024">
    <property type="component" value="Unassembled WGS sequence"/>
</dbReference>
<sequence>MNNICYSIGKFSELSGISIRTLHYYEEAGLLRPDRQKNGHRIYGTGDLITLQKIIGLKSLGFSLERIRKFIHQSEQELGLAETLQLQQKALQASRAELDKSLEILGRLLTIVQDEGELEHEMLFLLLRNMLREEKQRSWAAEHLSEETATALFGLSQDAAAELDREMLAFAEAVKQLSTGKPDTLEAEEMLNFYLQRILGFLDEKALVNIAQVPEEQHEHLNQLVDMPFNERETAWLDEALAHYASKFGLPGIDGQDDG</sequence>
<keyword evidence="1" id="KW-0678">Repressor</keyword>
<dbReference type="InterPro" id="IPR000551">
    <property type="entry name" value="MerR-type_HTH_dom"/>
</dbReference>
<evidence type="ECO:0000256" key="3">
    <source>
        <dbReference type="ARBA" id="ARBA00023125"/>
    </source>
</evidence>
<dbReference type="Gene3D" id="1.10.1660.10">
    <property type="match status" value="1"/>
</dbReference>
<dbReference type="PANTHER" id="PTHR30204">
    <property type="entry name" value="REDOX-CYCLING DRUG-SENSING TRANSCRIPTIONAL ACTIVATOR SOXR"/>
    <property type="match status" value="1"/>
</dbReference>
<name>A0A1A5YHC1_9BACL</name>
<evidence type="ECO:0000256" key="1">
    <source>
        <dbReference type="ARBA" id="ARBA00022491"/>
    </source>
</evidence>
<comment type="caution">
    <text evidence="6">The sequence shown here is derived from an EMBL/GenBank/DDBJ whole genome shotgun (WGS) entry which is preliminary data.</text>
</comment>
<dbReference type="GO" id="GO:0003677">
    <property type="term" value="F:DNA binding"/>
    <property type="evidence" value="ECO:0007669"/>
    <property type="project" value="UniProtKB-KW"/>
</dbReference>
<dbReference type="CDD" id="cd01106">
    <property type="entry name" value="HTH_TipAL-Mta"/>
    <property type="match status" value="1"/>
</dbReference>
<dbReference type="InterPro" id="IPR009061">
    <property type="entry name" value="DNA-bd_dom_put_sf"/>
</dbReference>
<evidence type="ECO:0000256" key="2">
    <source>
        <dbReference type="ARBA" id="ARBA00023015"/>
    </source>
</evidence>
<dbReference type="PROSITE" id="PS50937">
    <property type="entry name" value="HTH_MERR_2"/>
    <property type="match status" value="1"/>
</dbReference>
<keyword evidence="4" id="KW-0804">Transcription</keyword>
<dbReference type="GO" id="GO:0003700">
    <property type="term" value="F:DNA-binding transcription factor activity"/>
    <property type="evidence" value="ECO:0007669"/>
    <property type="project" value="InterPro"/>
</dbReference>
<dbReference type="InterPro" id="IPR047057">
    <property type="entry name" value="MerR_fam"/>
</dbReference>
<dbReference type="SUPFAM" id="SSF46955">
    <property type="entry name" value="Putative DNA-binding domain"/>
    <property type="match status" value="1"/>
</dbReference>
<evidence type="ECO:0000259" key="5">
    <source>
        <dbReference type="PROSITE" id="PS50937"/>
    </source>
</evidence>
<organism evidence="6 7">
    <name type="scientific">Paenibacillus oryzae</name>
    <dbReference type="NCBI Taxonomy" id="1844972"/>
    <lineage>
        <taxon>Bacteria</taxon>
        <taxon>Bacillati</taxon>
        <taxon>Bacillota</taxon>
        <taxon>Bacilli</taxon>
        <taxon>Bacillales</taxon>
        <taxon>Paenibacillaceae</taxon>
        <taxon>Paenibacillus</taxon>
    </lineage>
</organism>
<evidence type="ECO:0000313" key="6">
    <source>
        <dbReference type="EMBL" id="OBR65056.1"/>
    </source>
</evidence>
<proteinExistence type="predicted"/>
<dbReference type="PROSITE" id="PS00552">
    <property type="entry name" value="HTH_MERR_1"/>
    <property type="match status" value="1"/>
</dbReference>
<evidence type="ECO:0000256" key="4">
    <source>
        <dbReference type="ARBA" id="ARBA00023163"/>
    </source>
</evidence>